<sequence length="414" mass="46279">MEQRKDEAPATSPKGPRLRNKLQKCVSRQSSNNRQQESPRALNPVVTLVPRALIDDDPTSLTQPRTAPSPPSRNIQPTYCTRREYDPYQRDRPLESPDLLKPETYRTPASPEFPQPIRRNPPPPPSPSSDFVPASPNMRYRTKPTSTSSVSQPKAPPGTPNTLYRTSSVELIAEQYNAVLESRYSPEHSDGSEPPLTPQASEADEPVIFRRRRSWDYHQSETSSRDSPHMAELPERSPISDDGTLVSFQGDAVYFKPLSCSPKQAPLLFSPQSEPPPPPSVPLSLSRQQTSSADDNDNDNNNDNDDDDDDDDDDSLGLQISLDLLTHDLSSAIAGRRSRRPCRPSRATSALQVWVMIEAYERMRDQMAELSQSEERARAMRDMFDLWLRALYAVHGDMSRGAREEEGSSGGAGE</sequence>
<feature type="compositionally biased region" description="Polar residues" evidence="1">
    <location>
        <begin position="143"/>
        <end position="152"/>
    </location>
</feature>
<keyword evidence="3" id="KW-1185">Reference proteome</keyword>
<proteinExistence type="predicted"/>
<feature type="compositionally biased region" description="Basic and acidic residues" evidence="1">
    <location>
        <begin position="214"/>
        <end position="239"/>
    </location>
</feature>
<feature type="region of interest" description="Disordered" evidence="1">
    <location>
        <begin position="1"/>
        <end position="166"/>
    </location>
</feature>
<protein>
    <recommendedName>
        <fullName evidence="4">Mating-type switching protein swi10</fullName>
    </recommendedName>
</protein>
<feature type="compositionally biased region" description="Pro residues" evidence="1">
    <location>
        <begin position="111"/>
        <end position="127"/>
    </location>
</feature>
<accession>A0AAE0HAC5</accession>
<dbReference type="GeneID" id="87836742"/>
<evidence type="ECO:0000313" key="3">
    <source>
        <dbReference type="Proteomes" id="UP001278766"/>
    </source>
</evidence>
<dbReference type="AlphaFoldDB" id="A0AAE0HAC5"/>
<organism evidence="2 3">
    <name type="scientific">Chaetomium fimeti</name>
    <dbReference type="NCBI Taxonomy" id="1854472"/>
    <lineage>
        <taxon>Eukaryota</taxon>
        <taxon>Fungi</taxon>
        <taxon>Dikarya</taxon>
        <taxon>Ascomycota</taxon>
        <taxon>Pezizomycotina</taxon>
        <taxon>Sordariomycetes</taxon>
        <taxon>Sordariomycetidae</taxon>
        <taxon>Sordariales</taxon>
        <taxon>Chaetomiaceae</taxon>
        <taxon>Chaetomium</taxon>
    </lineage>
</organism>
<feature type="region of interest" description="Disordered" evidence="1">
    <location>
        <begin position="180"/>
        <end position="244"/>
    </location>
</feature>
<feature type="compositionally biased region" description="Polar residues" evidence="1">
    <location>
        <begin position="59"/>
        <end position="79"/>
    </location>
</feature>
<dbReference type="EMBL" id="JAUEPN010000007">
    <property type="protein sequence ID" value="KAK3292724.1"/>
    <property type="molecule type" value="Genomic_DNA"/>
</dbReference>
<feature type="compositionally biased region" description="Acidic residues" evidence="1">
    <location>
        <begin position="294"/>
        <end position="315"/>
    </location>
</feature>
<feature type="compositionally biased region" description="Low complexity" evidence="1">
    <location>
        <begin position="27"/>
        <end position="36"/>
    </location>
</feature>
<feature type="compositionally biased region" description="Basic and acidic residues" evidence="1">
    <location>
        <begin position="81"/>
        <end position="104"/>
    </location>
</feature>
<comment type="caution">
    <text evidence="2">The sequence shown here is derived from an EMBL/GenBank/DDBJ whole genome shotgun (WGS) entry which is preliminary data.</text>
</comment>
<gene>
    <name evidence="2" type="ORF">B0H64DRAFT_236182</name>
</gene>
<dbReference type="RefSeq" id="XP_062656238.1">
    <property type="nucleotide sequence ID" value="XM_062799794.1"/>
</dbReference>
<reference evidence="2" key="2">
    <citation type="submission" date="2023-06" db="EMBL/GenBank/DDBJ databases">
        <authorList>
            <consortium name="Lawrence Berkeley National Laboratory"/>
            <person name="Haridas S."/>
            <person name="Hensen N."/>
            <person name="Bonometti L."/>
            <person name="Westerberg I."/>
            <person name="Brannstrom I.O."/>
            <person name="Guillou S."/>
            <person name="Cros-Aarteil S."/>
            <person name="Calhoun S."/>
            <person name="Kuo A."/>
            <person name="Mondo S."/>
            <person name="Pangilinan J."/>
            <person name="Riley R."/>
            <person name="Labutti K."/>
            <person name="Andreopoulos B."/>
            <person name="Lipzen A."/>
            <person name="Chen C."/>
            <person name="Yanf M."/>
            <person name="Daum C."/>
            <person name="Ng V."/>
            <person name="Clum A."/>
            <person name="Steindorff A."/>
            <person name="Ohm R."/>
            <person name="Martin F."/>
            <person name="Silar P."/>
            <person name="Natvig D."/>
            <person name="Lalanne C."/>
            <person name="Gautier V."/>
            <person name="Ament-Velasquez S.L."/>
            <person name="Kruys A."/>
            <person name="Hutchinson M.I."/>
            <person name="Powell A.J."/>
            <person name="Barry K."/>
            <person name="Miller A.N."/>
            <person name="Grigoriev I.V."/>
            <person name="Debuchy R."/>
            <person name="Gladieux P."/>
            <person name="Thoren M.H."/>
            <person name="Johannesson H."/>
        </authorList>
    </citation>
    <scope>NUCLEOTIDE SEQUENCE</scope>
    <source>
        <strain evidence="2">CBS 168.71</strain>
    </source>
</reference>
<dbReference type="Proteomes" id="UP001278766">
    <property type="component" value="Unassembled WGS sequence"/>
</dbReference>
<name>A0AAE0HAC5_9PEZI</name>
<evidence type="ECO:0008006" key="4">
    <source>
        <dbReference type="Google" id="ProtNLM"/>
    </source>
</evidence>
<reference evidence="2" key="1">
    <citation type="journal article" date="2023" name="Mol. Phylogenet. Evol.">
        <title>Genome-scale phylogeny and comparative genomics of the fungal order Sordariales.</title>
        <authorList>
            <person name="Hensen N."/>
            <person name="Bonometti L."/>
            <person name="Westerberg I."/>
            <person name="Brannstrom I.O."/>
            <person name="Guillou S."/>
            <person name="Cros-Aarteil S."/>
            <person name="Calhoun S."/>
            <person name="Haridas S."/>
            <person name="Kuo A."/>
            <person name="Mondo S."/>
            <person name="Pangilinan J."/>
            <person name="Riley R."/>
            <person name="LaButti K."/>
            <person name="Andreopoulos B."/>
            <person name="Lipzen A."/>
            <person name="Chen C."/>
            <person name="Yan M."/>
            <person name="Daum C."/>
            <person name="Ng V."/>
            <person name="Clum A."/>
            <person name="Steindorff A."/>
            <person name="Ohm R.A."/>
            <person name="Martin F."/>
            <person name="Silar P."/>
            <person name="Natvig D.O."/>
            <person name="Lalanne C."/>
            <person name="Gautier V."/>
            <person name="Ament-Velasquez S.L."/>
            <person name="Kruys A."/>
            <person name="Hutchinson M.I."/>
            <person name="Powell A.J."/>
            <person name="Barry K."/>
            <person name="Miller A.N."/>
            <person name="Grigoriev I.V."/>
            <person name="Debuchy R."/>
            <person name="Gladieux P."/>
            <person name="Hiltunen Thoren M."/>
            <person name="Johannesson H."/>
        </authorList>
    </citation>
    <scope>NUCLEOTIDE SEQUENCE</scope>
    <source>
        <strain evidence="2">CBS 168.71</strain>
    </source>
</reference>
<feature type="region of interest" description="Disordered" evidence="1">
    <location>
        <begin position="266"/>
        <end position="316"/>
    </location>
</feature>
<evidence type="ECO:0000256" key="1">
    <source>
        <dbReference type="SAM" id="MobiDB-lite"/>
    </source>
</evidence>
<evidence type="ECO:0000313" key="2">
    <source>
        <dbReference type="EMBL" id="KAK3292724.1"/>
    </source>
</evidence>